<evidence type="ECO:0000256" key="1">
    <source>
        <dbReference type="ARBA" id="ARBA00022553"/>
    </source>
</evidence>
<dbReference type="Pfam" id="PF05773">
    <property type="entry name" value="RWD"/>
    <property type="match status" value="1"/>
</dbReference>
<dbReference type="SMART" id="SM00591">
    <property type="entry name" value="RWD"/>
    <property type="match status" value="1"/>
</dbReference>
<evidence type="ECO:0000313" key="8">
    <source>
        <dbReference type="Proteomes" id="UP000694392"/>
    </source>
</evidence>
<name>A0A8D0G7Y9_SPHPU</name>
<comment type="similarity">
    <text evidence="4">Belongs to the RWDD1/GIR2 family.</text>
</comment>
<proteinExistence type="inferred from homology"/>
<evidence type="ECO:0000313" key="7">
    <source>
        <dbReference type="Ensembl" id="ENSSPUP00000004054.1"/>
    </source>
</evidence>
<dbReference type="GO" id="GO:0005737">
    <property type="term" value="C:cytoplasm"/>
    <property type="evidence" value="ECO:0007669"/>
    <property type="project" value="UniProtKB-ARBA"/>
</dbReference>
<dbReference type="InterPro" id="IPR040213">
    <property type="entry name" value="GIR2-like"/>
</dbReference>
<evidence type="ECO:0000259" key="6">
    <source>
        <dbReference type="PROSITE" id="PS50908"/>
    </source>
</evidence>
<dbReference type="PROSITE" id="PS50908">
    <property type="entry name" value="RWD"/>
    <property type="match status" value="1"/>
</dbReference>
<feature type="domain" description="RWD" evidence="6">
    <location>
        <begin position="10"/>
        <end position="117"/>
    </location>
</feature>
<dbReference type="GeneTree" id="ENSGT00390000009168"/>
<sequence>MTDYSEEQRNELEALESIYPDSFTVLSENPTSFTITVTSEAGENDETVQVTLKFTCGEKYPDETPLYEILSQENLEDNDINDVLKLLEQQVRKKNYMLALCKSEMWNLWPKGHFSPAPCTSLGLPFSTAPLL</sequence>
<evidence type="ECO:0000256" key="4">
    <source>
        <dbReference type="ARBA" id="ARBA00061594"/>
    </source>
</evidence>
<comment type="function">
    <text evidence="3">Protects DRG2 from proteolytic degradation.</text>
</comment>
<dbReference type="PANTHER" id="PTHR12292">
    <property type="entry name" value="RWD DOMAIN-CONTAINING PROTEIN"/>
    <property type="match status" value="1"/>
</dbReference>
<organism evidence="7 8">
    <name type="scientific">Sphenodon punctatus</name>
    <name type="common">Tuatara</name>
    <name type="synonym">Hatteria punctata</name>
    <dbReference type="NCBI Taxonomy" id="8508"/>
    <lineage>
        <taxon>Eukaryota</taxon>
        <taxon>Metazoa</taxon>
        <taxon>Chordata</taxon>
        <taxon>Craniata</taxon>
        <taxon>Vertebrata</taxon>
        <taxon>Euteleostomi</taxon>
        <taxon>Lepidosauria</taxon>
        <taxon>Sphenodontia</taxon>
        <taxon>Sphenodontidae</taxon>
        <taxon>Sphenodon</taxon>
    </lineage>
</organism>
<evidence type="ECO:0000256" key="3">
    <source>
        <dbReference type="ARBA" id="ARBA00056432"/>
    </source>
</evidence>
<keyword evidence="2" id="KW-0007">Acetylation</keyword>
<dbReference type="Ensembl" id="ENSSPUT00000004307.1">
    <property type="protein sequence ID" value="ENSSPUP00000004054.1"/>
    <property type="gene ID" value="ENSSPUG00000003132.1"/>
</dbReference>
<reference evidence="7" key="1">
    <citation type="submission" date="2025-08" db="UniProtKB">
        <authorList>
            <consortium name="Ensembl"/>
        </authorList>
    </citation>
    <scope>IDENTIFICATION</scope>
</reference>
<dbReference type="Gene3D" id="3.10.110.10">
    <property type="entry name" value="Ubiquitin Conjugating Enzyme"/>
    <property type="match status" value="1"/>
</dbReference>
<gene>
    <name evidence="7" type="primary">RWDD1</name>
</gene>
<keyword evidence="8" id="KW-1185">Reference proteome</keyword>
<evidence type="ECO:0000256" key="5">
    <source>
        <dbReference type="ARBA" id="ARBA00072006"/>
    </source>
</evidence>
<dbReference type="InterPro" id="IPR016135">
    <property type="entry name" value="UBQ-conjugating_enzyme/RWD"/>
</dbReference>
<dbReference type="OMA" id="MVMIFTP"/>
<dbReference type="InterPro" id="IPR006575">
    <property type="entry name" value="RWD_dom"/>
</dbReference>
<protein>
    <recommendedName>
        <fullName evidence="5">RWD domain-containing protein 1</fullName>
    </recommendedName>
</protein>
<accession>A0A8D0G7Y9</accession>
<reference evidence="7" key="2">
    <citation type="submission" date="2025-09" db="UniProtKB">
        <authorList>
            <consortium name="Ensembl"/>
        </authorList>
    </citation>
    <scope>IDENTIFICATION</scope>
</reference>
<dbReference type="AlphaFoldDB" id="A0A8D0G7Y9"/>
<dbReference type="Proteomes" id="UP000694392">
    <property type="component" value="Unplaced"/>
</dbReference>
<dbReference type="FunFam" id="3.10.110.10:FF:000064">
    <property type="entry name" value="RWD domain-containing protein 1"/>
    <property type="match status" value="1"/>
</dbReference>
<evidence type="ECO:0000256" key="2">
    <source>
        <dbReference type="ARBA" id="ARBA00022990"/>
    </source>
</evidence>
<dbReference type="CDD" id="cd23816">
    <property type="entry name" value="RWD_RWDD1"/>
    <property type="match status" value="1"/>
</dbReference>
<keyword evidence="1" id="KW-0597">Phosphoprotein</keyword>
<dbReference type="SUPFAM" id="SSF54495">
    <property type="entry name" value="UBC-like"/>
    <property type="match status" value="1"/>
</dbReference>